<dbReference type="Proteomes" id="UP000237105">
    <property type="component" value="Unassembled WGS sequence"/>
</dbReference>
<keyword evidence="2" id="KW-1185">Reference proteome</keyword>
<reference evidence="2" key="1">
    <citation type="submission" date="2016-06" db="EMBL/GenBank/DDBJ databases">
        <title>Parallel loss of symbiosis genes in relatives of nitrogen-fixing non-legume Parasponia.</title>
        <authorList>
            <person name="Van Velzen R."/>
            <person name="Holmer R."/>
            <person name="Bu F."/>
            <person name="Rutten L."/>
            <person name="Van Zeijl A."/>
            <person name="Liu W."/>
            <person name="Santuari L."/>
            <person name="Cao Q."/>
            <person name="Sharma T."/>
            <person name="Shen D."/>
            <person name="Roswanjaya Y."/>
            <person name="Wardhani T."/>
            <person name="Kalhor M.S."/>
            <person name="Jansen J."/>
            <person name="Van den Hoogen J."/>
            <person name="Gungor B."/>
            <person name="Hartog M."/>
            <person name="Hontelez J."/>
            <person name="Verver J."/>
            <person name="Yang W.-C."/>
            <person name="Schijlen E."/>
            <person name="Repin R."/>
            <person name="Schilthuizen M."/>
            <person name="Schranz E."/>
            <person name="Heidstra R."/>
            <person name="Miyata K."/>
            <person name="Fedorova E."/>
            <person name="Kohlen W."/>
            <person name="Bisseling T."/>
            <person name="Smit S."/>
            <person name="Geurts R."/>
        </authorList>
    </citation>
    <scope>NUCLEOTIDE SEQUENCE [LARGE SCALE GENOMIC DNA]</scope>
    <source>
        <strain evidence="2">cv. WU1-14</strain>
    </source>
</reference>
<proteinExistence type="predicted"/>
<comment type="caution">
    <text evidence="1">The sequence shown here is derived from an EMBL/GenBank/DDBJ whole genome shotgun (WGS) entry which is preliminary data.</text>
</comment>
<evidence type="ECO:0000313" key="2">
    <source>
        <dbReference type="Proteomes" id="UP000237105"/>
    </source>
</evidence>
<evidence type="ECO:0000313" key="1">
    <source>
        <dbReference type="EMBL" id="PON35714.1"/>
    </source>
</evidence>
<organism evidence="1 2">
    <name type="scientific">Parasponia andersonii</name>
    <name type="common">Sponia andersonii</name>
    <dbReference type="NCBI Taxonomy" id="3476"/>
    <lineage>
        <taxon>Eukaryota</taxon>
        <taxon>Viridiplantae</taxon>
        <taxon>Streptophyta</taxon>
        <taxon>Embryophyta</taxon>
        <taxon>Tracheophyta</taxon>
        <taxon>Spermatophyta</taxon>
        <taxon>Magnoliopsida</taxon>
        <taxon>eudicotyledons</taxon>
        <taxon>Gunneridae</taxon>
        <taxon>Pentapetalae</taxon>
        <taxon>rosids</taxon>
        <taxon>fabids</taxon>
        <taxon>Rosales</taxon>
        <taxon>Cannabaceae</taxon>
        <taxon>Parasponia</taxon>
    </lineage>
</organism>
<dbReference type="AlphaFoldDB" id="A0A2P5AGR1"/>
<accession>A0A2P5AGR1</accession>
<protein>
    <submittedName>
        <fullName evidence="1">Uncharacterized protein</fullName>
    </submittedName>
</protein>
<name>A0A2P5AGR1_PARAD</name>
<feature type="non-terminal residue" evidence="1">
    <location>
        <position position="1"/>
    </location>
</feature>
<gene>
    <name evidence="1" type="ORF">PanWU01x14_334160</name>
</gene>
<dbReference type="EMBL" id="JXTB01000600">
    <property type="protein sequence ID" value="PON35714.1"/>
    <property type="molecule type" value="Genomic_DNA"/>
</dbReference>
<sequence length="55" mass="5968">DDPKDSLALVLFQGSGSIELPFEIPIPAKKELKLGAQLKSPFVNDFGSLLNLLRS</sequence>